<dbReference type="PANTHER" id="PTHR11669:SF8">
    <property type="entry name" value="DNA POLYMERASE III SUBUNIT DELTA"/>
    <property type="match status" value="1"/>
</dbReference>
<sequence length="295" mass="31287">MNPFVDVIGNVAVLDLLRGEIAAPAQAYLFVGPSQIGKATIARRFAGALLGAGEEGLRRALGPGHPDLNAVEPSGRTSITVDQVRSVVLQASLAPLEADRKIFLFEEGSLMNDEAANALLKTLEEPTPTTVFVIVVDSEDDLPSTIASRCRSVVFGRVADEDVAAGLKALGIDEVQADRVAGIAGGRPGMAIALATQPEVSGFRQAWLDIPGEVTEHPGVGFRLAEKVIVATDPLLQTIRERHAADRDDWNDTSKVAKDRQERELKRAATTLHISGLEMLAGVYRDIAAAQLGAG</sequence>
<keyword evidence="1" id="KW-0548">Nucleotidyltransferase</keyword>
<dbReference type="Gene3D" id="3.40.50.300">
    <property type="entry name" value="P-loop containing nucleotide triphosphate hydrolases"/>
    <property type="match status" value="1"/>
</dbReference>
<dbReference type="Pfam" id="PF13177">
    <property type="entry name" value="DNA_pol3_delta2"/>
    <property type="match status" value="1"/>
</dbReference>
<dbReference type="InterPro" id="IPR027417">
    <property type="entry name" value="P-loop_NTPase"/>
</dbReference>
<accession>A0A3B0SQJ5</accession>
<protein>
    <submittedName>
        <fullName evidence="1">DNA polymerase III delta prime subunit</fullName>
        <ecNumber evidence="1">2.7.7.7</ecNumber>
    </submittedName>
</protein>
<dbReference type="PANTHER" id="PTHR11669">
    <property type="entry name" value="REPLICATION FACTOR C / DNA POLYMERASE III GAMMA-TAU SUBUNIT"/>
    <property type="match status" value="1"/>
</dbReference>
<proteinExistence type="predicted"/>
<evidence type="ECO:0000313" key="1">
    <source>
        <dbReference type="EMBL" id="VAW06423.1"/>
    </source>
</evidence>
<dbReference type="GO" id="GO:0003887">
    <property type="term" value="F:DNA-directed DNA polymerase activity"/>
    <property type="evidence" value="ECO:0007669"/>
    <property type="project" value="UniProtKB-EC"/>
</dbReference>
<reference evidence="1" key="1">
    <citation type="submission" date="2018-06" db="EMBL/GenBank/DDBJ databases">
        <authorList>
            <person name="Zhirakovskaya E."/>
        </authorList>
    </citation>
    <scope>NUCLEOTIDE SEQUENCE</scope>
</reference>
<organism evidence="1">
    <name type="scientific">hydrothermal vent metagenome</name>
    <dbReference type="NCBI Taxonomy" id="652676"/>
    <lineage>
        <taxon>unclassified sequences</taxon>
        <taxon>metagenomes</taxon>
        <taxon>ecological metagenomes</taxon>
    </lineage>
</organism>
<feature type="non-terminal residue" evidence="1">
    <location>
        <position position="295"/>
    </location>
</feature>
<dbReference type="EC" id="2.7.7.7" evidence="1"/>
<dbReference type="InterPro" id="IPR050238">
    <property type="entry name" value="DNA_Rep/Repair_Clamp_Loader"/>
</dbReference>
<dbReference type="AlphaFoldDB" id="A0A3B0SQJ5"/>
<dbReference type="SUPFAM" id="SSF52540">
    <property type="entry name" value="P-loop containing nucleoside triphosphate hydrolases"/>
    <property type="match status" value="1"/>
</dbReference>
<gene>
    <name evidence="1" type="ORF">MNBD_ACTINO02-2350</name>
</gene>
<dbReference type="GO" id="GO:0006261">
    <property type="term" value="P:DNA-templated DNA replication"/>
    <property type="evidence" value="ECO:0007669"/>
    <property type="project" value="TreeGrafter"/>
</dbReference>
<keyword evidence="1" id="KW-0808">Transferase</keyword>
<name>A0A3B0SQJ5_9ZZZZ</name>
<dbReference type="EMBL" id="UOEK01000351">
    <property type="protein sequence ID" value="VAW06423.1"/>
    <property type="molecule type" value="Genomic_DNA"/>
</dbReference>